<gene>
    <name evidence="2" type="ORF">ABCS64_06630</name>
</gene>
<evidence type="ECO:0000256" key="1">
    <source>
        <dbReference type="SAM" id="SignalP"/>
    </source>
</evidence>
<proteinExistence type="predicted"/>
<dbReference type="NCBIfam" id="NF042415">
    <property type="entry name" value="STY0301_fam"/>
    <property type="match status" value="1"/>
</dbReference>
<feature type="signal peptide" evidence="1">
    <location>
        <begin position="1"/>
        <end position="32"/>
    </location>
</feature>
<comment type="caution">
    <text evidence="2">The sequence shown here is derived from an EMBL/GenBank/DDBJ whole genome shotgun (WGS) entry which is preliminary data.</text>
</comment>
<protein>
    <submittedName>
        <fullName evidence="2">STY0301 family protein</fullName>
    </submittedName>
</protein>
<dbReference type="EMBL" id="JBEUWX010000002">
    <property type="protein sequence ID" value="MFA9949993.1"/>
    <property type="molecule type" value="Genomic_DNA"/>
</dbReference>
<accession>A0ABV4UEW1</accession>
<evidence type="ECO:0000313" key="2">
    <source>
        <dbReference type="EMBL" id="MFA9949993.1"/>
    </source>
</evidence>
<name>A0ABV4UEW1_9RHOO</name>
<evidence type="ECO:0000313" key="3">
    <source>
        <dbReference type="Proteomes" id="UP001574673"/>
    </source>
</evidence>
<keyword evidence="1" id="KW-0732">Signal</keyword>
<organism evidence="2 3">
    <name type="scientific">Dentiradicibacter hellwigii</name>
    <dbReference type="NCBI Taxonomy" id="3149053"/>
    <lineage>
        <taxon>Bacteria</taxon>
        <taxon>Pseudomonadati</taxon>
        <taxon>Pseudomonadota</taxon>
        <taxon>Betaproteobacteria</taxon>
        <taxon>Rhodocyclales</taxon>
        <taxon>Rhodocyclaceae</taxon>
        <taxon>Dentiradicibacter</taxon>
    </lineage>
</organism>
<sequence length="134" mass="14756">MEISSMSWNKLTLAAICCHAILSISAAQAVQAAEPRNPPPLLYQCPAQLQLDDHSYALSGANVFDGPIEDRVALVPEPAPDVPKRSIWKHEADQRTLHVKCRYQGVAHYIVLEAKNARQCTAHTANSVVRVECE</sequence>
<reference evidence="3" key="1">
    <citation type="submission" date="2024-06" db="EMBL/GenBank/DDBJ databases">
        <title>Radixoralia hellwigii gen. nov., sp nov., isolated from a root canal in the human oral cavity.</title>
        <authorList>
            <person name="Bartsch S."/>
            <person name="Wittmer A."/>
            <person name="Schulz A.-K."/>
            <person name="Neumann-Schaal M."/>
            <person name="Wolf J."/>
            <person name="Gronow S."/>
            <person name="Tennert C."/>
            <person name="Haecker G."/>
            <person name="Cieplik F."/>
            <person name="Al-Ahmad A."/>
        </authorList>
    </citation>
    <scope>NUCLEOTIDE SEQUENCE [LARGE SCALE GENOMIC DNA]</scope>
    <source>
        <strain evidence="3">Wk13</strain>
    </source>
</reference>
<dbReference type="InterPro" id="IPR049973">
    <property type="entry name" value="STY0301-like"/>
</dbReference>
<keyword evidence="3" id="KW-1185">Reference proteome</keyword>
<dbReference type="Proteomes" id="UP001574673">
    <property type="component" value="Unassembled WGS sequence"/>
</dbReference>
<feature type="chain" id="PRO_5045808262" evidence="1">
    <location>
        <begin position="33"/>
        <end position="134"/>
    </location>
</feature>